<proteinExistence type="predicted"/>
<dbReference type="EMBL" id="CP090163">
    <property type="protein sequence ID" value="UJO10969.1"/>
    <property type="molecule type" value="Genomic_DNA"/>
</dbReference>
<dbReference type="OMA" id="QNPPTTC"/>
<reference evidence="2" key="1">
    <citation type="submission" date="2021-12" db="EMBL/GenBank/DDBJ databases">
        <authorList>
            <person name="Zaccaron A."/>
            <person name="Stergiopoulos I."/>
        </authorList>
    </citation>
    <scope>NUCLEOTIDE SEQUENCE</scope>
    <source>
        <strain evidence="2">Race5_Kim</strain>
    </source>
</reference>
<organism evidence="2 3">
    <name type="scientific">Passalora fulva</name>
    <name type="common">Tomato leaf mold</name>
    <name type="synonym">Cladosporium fulvum</name>
    <dbReference type="NCBI Taxonomy" id="5499"/>
    <lineage>
        <taxon>Eukaryota</taxon>
        <taxon>Fungi</taxon>
        <taxon>Dikarya</taxon>
        <taxon>Ascomycota</taxon>
        <taxon>Pezizomycotina</taxon>
        <taxon>Dothideomycetes</taxon>
        <taxon>Dothideomycetidae</taxon>
        <taxon>Mycosphaerellales</taxon>
        <taxon>Mycosphaerellaceae</taxon>
        <taxon>Fulvia</taxon>
    </lineage>
</organism>
<keyword evidence="3" id="KW-1185">Reference proteome</keyword>
<evidence type="ECO:0000313" key="3">
    <source>
        <dbReference type="Proteomes" id="UP000756132"/>
    </source>
</evidence>
<sequence>MCRKLTVCCQRFISKNVSVSDHHIIFSDLKVPCIEPGTAKCRSGEADLKDFQNPPTTCAGAAEGYPIRSSQCEAVCHAALRKYGESLHRMNTAGPAKKGWWASWFGKREEGDVESSDKGLFVVSRDPEDRPYKESRASMDG</sequence>
<dbReference type="RefSeq" id="XP_047755335.1">
    <property type="nucleotide sequence ID" value="XM_047901285.1"/>
</dbReference>
<dbReference type="GeneID" id="71982015"/>
<dbReference type="AlphaFoldDB" id="A0A9Q8L542"/>
<evidence type="ECO:0000313" key="2">
    <source>
        <dbReference type="EMBL" id="UJO10969.1"/>
    </source>
</evidence>
<protein>
    <submittedName>
        <fullName evidence="2">Uncharacterized protein</fullName>
    </submittedName>
</protein>
<dbReference type="KEGG" id="ffu:CLAFUR5_02137"/>
<evidence type="ECO:0000256" key="1">
    <source>
        <dbReference type="SAM" id="MobiDB-lite"/>
    </source>
</evidence>
<feature type="region of interest" description="Disordered" evidence="1">
    <location>
        <begin position="109"/>
        <end position="141"/>
    </location>
</feature>
<dbReference type="OrthoDB" id="3623508at2759"/>
<reference evidence="2" key="2">
    <citation type="journal article" date="2022" name="Microb. Genom.">
        <title>A chromosome-scale genome assembly of the tomato pathogen Cladosporium fulvum reveals a compartmentalized genome architecture and the presence of a dispensable chromosome.</title>
        <authorList>
            <person name="Zaccaron A.Z."/>
            <person name="Chen L.H."/>
            <person name="Samaras A."/>
            <person name="Stergiopoulos I."/>
        </authorList>
    </citation>
    <scope>NUCLEOTIDE SEQUENCE</scope>
    <source>
        <strain evidence="2">Race5_Kim</strain>
    </source>
</reference>
<dbReference type="Proteomes" id="UP000756132">
    <property type="component" value="Chromosome 1"/>
</dbReference>
<feature type="compositionally biased region" description="Basic and acidic residues" evidence="1">
    <location>
        <begin position="125"/>
        <end position="141"/>
    </location>
</feature>
<name>A0A9Q8L542_PASFU</name>
<accession>A0A9Q8L542</accession>
<gene>
    <name evidence="2" type="ORF">CLAFUR5_02137</name>
</gene>